<sequence>MLRMEDEIAAKVHRMRELHEKFSQGHYQEMNDNYSDHFIGRLYMPAEDKVLTFTGEEIKQGNQQAADYYHGKELKFI</sequence>
<accession>A0A1G9NEL4</accession>
<name>A0A1G9NEL4_9BACI</name>
<keyword evidence="2" id="KW-1185">Reference proteome</keyword>
<proteinExistence type="predicted"/>
<evidence type="ECO:0000313" key="1">
    <source>
        <dbReference type="EMBL" id="SDL84909.1"/>
    </source>
</evidence>
<dbReference type="OrthoDB" id="2703414at2"/>
<gene>
    <name evidence="1" type="ORF">SAMN05216244_0967</name>
</gene>
<reference evidence="2" key="1">
    <citation type="submission" date="2016-10" db="EMBL/GenBank/DDBJ databases">
        <authorList>
            <person name="Varghese N."/>
            <person name="Submissions S."/>
        </authorList>
    </citation>
    <scope>NUCLEOTIDE SEQUENCE [LARGE SCALE GENOMIC DNA]</scope>
    <source>
        <strain evidence="2">CGMCC 1.6199</strain>
    </source>
</reference>
<dbReference type="EMBL" id="FNHF01000001">
    <property type="protein sequence ID" value="SDL84909.1"/>
    <property type="molecule type" value="Genomic_DNA"/>
</dbReference>
<dbReference type="Proteomes" id="UP000182347">
    <property type="component" value="Unassembled WGS sequence"/>
</dbReference>
<organism evidence="1 2">
    <name type="scientific">Sediminibacillus halophilus</name>
    <dbReference type="NCBI Taxonomy" id="482461"/>
    <lineage>
        <taxon>Bacteria</taxon>
        <taxon>Bacillati</taxon>
        <taxon>Bacillota</taxon>
        <taxon>Bacilli</taxon>
        <taxon>Bacillales</taxon>
        <taxon>Bacillaceae</taxon>
        <taxon>Sediminibacillus</taxon>
    </lineage>
</organism>
<dbReference type="AlphaFoldDB" id="A0A1G9NEL4"/>
<dbReference type="RefSeq" id="WP_139186886.1">
    <property type="nucleotide sequence ID" value="NZ_FNHF01000001.1"/>
</dbReference>
<protein>
    <submittedName>
        <fullName evidence="1">Uncharacterized protein</fullName>
    </submittedName>
</protein>
<evidence type="ECO:0000313" key="2">
    <source>
        <dbReference type="Proteomes" id="UP000182347"/>
    </source>
</evidence>